<dbReference type="GO" id="GO:0000155">
    <property type="term" value="F:phosphorelay sensor kinase activity"/>
    <property type="evidence" value="ECO:0007669"/>
    <property type="project" value="InterPro"/>
</dbReference>
<feature type="transmembrane region" description="Helical" evidence="10">
    <location>
        <begin position="40"/>
        <end position="59"/>
    </location>
</feature>
<dbReference type="EC" id="2.7.13.3" evidence="2"/>
<evidence type="ECO:0000256" key="2">
    <source>
        <dbReference type="ARBA" id="ARBA00012438"/>
    </source>
</evidence>
<dbReference type="GO" id="GO:0046983">
    <property type="term" value="F:protein dimerization activity"/>
    <property type="evidence" value="ECO:0007669"/>
    <property type="project" value="InterPro"/>
</dbReference>
<keyword evidence="3" id="KW-0597">Phosphoprotein</keyword>
<evidence type="ECO:0000256" key="4">
    <source>
        <dbReference type="ARBA" id="ARBA00022679"/>
    </source>
</evidence>
<feature type="transmembrane region" description="Helical" evidence="10">
    <location>
        <begin position="163"/>
        <end position="182"/>
    </location>
</feature>
<dbReference type="InterPro" id="IPR003594">
    <property type="entry name" value="HATPase_dom"/>
</dbReference>
<accession>A0A1H9NUA6</accession>
<dbReference type="Pfam" id="PF02518">
    <property type="entry name" value="HATPase_c"/>
    <property type="match status" value="1"/>
</dbReference>
<keyword evidence="6 13" id="KW-0418">Kinase</keyword>
<dbReference type="Proteomes" id="UP000199051">
    <property type="component" value="Unassembled WGS sequence"/>
</dbReference>
<dbReference type="InterPro" id="IPR050482">
    <property type="entry name" value="Sensor_HK_TwoCompSys"/>
</dbReference>
<dbReference type="GO" id="GO:0005524">
    <property type="term" value="F:ATP binding"/>
    <property type="evidence" value="ECO:0007669"/>
    <property type="project" value="UniProtKB-KW"/>
</dbReference>
<protein>
    <recommendedName>
        <fullName evidence="2">histidine kinase</fullName>
        <ecNumber evidence="2">2.7.13.3</ecNumber>
    </recommendedName>
</protein>
<feature type="transmembrane region" description="Helical" evidence="10">
    <location>
        <begin position="138"/>
        <end position="156"/>
    </location>
</feature>
<keyword evidence="8" id="KW-0902">Two-component regulatory system</keyword>
<sequence>MGTAAGVIISGDLGARLSAEPGQAGVCCDCRVVKEWGRRLAQIVFVYLLGVVLFAINAPSLVDSGALKGPFWVRYAVLAGLCLLQLAKHKAPGIALAAGVPLLAIDIAMGLTLAIALAFGDLIYLAVLYGSRRSSQTVVIILWCYLGLVIMVALVLSDSFRIALLIIISACSLPAMPVWWALNVRQQREIAEAERARADQLARIAELDRDAAVAAERASMARDLHDVIAGHLSAIAIQSEALLTMREHDPQRTRTVLRSMRENSLASLAEMRAMIGLLRSTDGQDAFTSPARLAEFERLVRSANAAGLTVTVEVDGIDDLPAAVDLTAYRIVQESLTNAVKHAPGASVSLRINRSSETLVVEVSSDRPAGPPNPTGAGLLGMAERVDAVHGTLSAGPVEGGWRVRAEFPVEEA</sequence>
<evidence type="ECO:0000259" key="12">
    <source>
        <dbReference type="Pfam" id="PF07730"/>
    </source>
</evidence>
<keyword evidence="4" id="KW-0808">Transferase</keyword>
<dbReference type="SUPFAM" id="SSF55874">
    <property type="entry name" value="ATPase domain of HSP90 chaperone/DNA topoisomerase II/histidine kinase"/>
    <property type="match status" value="1"/>
</dbReference>
<evidence type="ECO:0000313" key="13">
    <source>
        <dbReference type="EMBL" id="SER38913.1"/>
    </source>
</evidence>
<gene>
    <name evidence="13" type="ORF">SAMN04487818_103111</name>
</gene>
<dbReference type="PANTHER" id="PTHR24421:SF10">
    <property type="entry name" value="NITRATE_NITRITE SENSOR PROTEIN NARQ"/>
    <property type="match status" value="1"/>
</dbReference>
<evidence type="ECO:0000256" key="8">
    <source>
        <dbReference type="ARBA" id="ARBA00023012"/>
    </source>
</evidence>
<evidence type="ECO:0000256" key="9">
    <source>
        <dbReference type="SAM" id="Coils"/>
    </source>
</evidence>
<dbReference type="Gene3D" id="3.30.565.10">
    <property type="entry name" value="Histidine kinase-like ATPase, C-terminal domain"/>
    <property type="match status" value="1"/>
</dbReference>
<dbReference type="PANTHER" id="PTHR24421">
    <property type="entry name" value="NITRATE/NITRITE SENSOR PROTEIN NARX-RELATED"/>
    <property type="match status" value="1"/>
</dbReference>
<evidence type="ECO:0000256" key="5">
    <source>
        <dbReference type="ARBA" id="ARBA00022741"/>
    </source>
</evidence>
<keyword evidence="10" id="KW-0812">Transmembrane</keyword>
<evidence type="ECO:0000313" key="14">
    <source>
        <dbReference type="Proteomes" id="UP000199051"/>
    </source>
</evidence>
<feature type="domain" description="Signal transduction histidine kinase subgroup 3 dimerisation and phosphoacceptor" evidence="12">
    <location>
        <begin position="216"/>
        <end position="281"/>
    </location>
</feature>
<evidence type="ECO:0000256" key="10">
    <source>
        <dbReference type="SAM" id="Phobius"/>
    </source>
</evidence>
<dbReference type="EMBL" id="FOGI01000003">
    <property type="protein sequence ID" value="SER38913.1"/>
    <property type="molecule type" value="Genomic_DNA"/>
</dbReference>
<dbReference type="Pfam" id="PF07730">
    <property type="entry name" value="HisKA_3"/>
    <property type="match status" value="1"/>
</dbReference>
<evidence type="ECO:0000256" key="3">
    <source>
        <dbReference type="ARBA" id="ARBA00022553"/>
    </source>
</evidence>
<dbReference type="InterPro" id="IPR036890">
    <property type="entry name" value="HATPase_C_sf"/>
</dbReference>
<dbReference type="GO" id="GO:0016020">
    <property type="term" value="C:membrane"/>
    <property type="evidence" value="ECO:0007669"/>
    <property type="project" value="InterPro"/>
</dbReference>
<evidence type="ECO:0000259" key="11">
    <source>
        <dbReference type="Pfam" id="PF02518"/>
    </source>
</evidence>
<evidence type="ECO:0000256" key="7">
    <source>
        <dbReference type="ARBA" id="ARBA00022840"/>
    </source>
</evidence>
<keyword evidence="14" id="KW-1185">Reference proteome</keyword>
<keyword evidence="10" id="KW-1133">Transmembrane helix</keyword>
<name>A0A1H9NUA6_9PSEU</name>
<reference evidence="14" key="1">
    <citation type="submission" date="2016-10" db="EMBL/GenBank/DDBJ databases">
        <authorList>
            <person name="Varghese N."/>
            <person name="Submissions S."/>
        </authorList>
    </citation>
    <scope>NUCLEOTIDE SEQUENCE [LARGE SCALE GENOMIC DNA]</scope>
    <source>
        <strain evidence="14">DSM 44260</strain>
    </source>
</reference>
<keyword evidence="7" id="KW-0067">ATP-binding</keyword>
<feature type="coiled-coil region" evidence="9">
    <location>
        <begin position="183"/>
        <end position="210"/>
    </location>
</feature>
<organism evidence="13 14">
    <name type="scientific">Actinokineospora terrae</name>
    <dbReference type="NCBI Taxonomy" id="155974"/>
    <lineage>
        <taxon>Bacteria</taxon>
        <taxon>Bacillati</taxon>
        <taxon>Actinomycetota</taxon>
        <taxon>Actinomycetes</taxon>
        <taxon>Pseudonocardiales</taxon>
        <taxon>Pseudonocardiaceae</taxon>
        <taxon>Actinokineospora</taxon>
    </lineage>
</organism>
<dbReference type="CDD" id="cd16917">
    <property type="entry name" value="HATPase_UhpB-NarQ-NarX-like"/>
    <property type="match status" value="1"/>
</dbReference>
<dbReference type="STRING" id="155974.SAMN04487818_103111"/>
<evidence type="ECO:0000256" key="1">
    <source>
        <dbReference type="ARBA" id="ARBA00000085"/>
    </source>
</evidence>
<feature type="domain" description="Histidine kinase/HSP90-like ATPase" evidence="11">
    <location>
        <begin position="327"/>
        <end position="411"/>
    </location>
</feature>
<keyword evidence="5" id="KW-0547">Nucleotide-binding</keyword>
<evidence type="ECO:0000256" key="6">
    <source>
        <dbReference type="ARBA" id="ARBA00022777"/>
    </source>
</evidence>
<comment type="catalytic activity">
    <reaction evidence="1">
        <text>ATP + protein L-histidine = ADP + protein N-phospho-L-histidine.</text>
        <dbReference type="EC" id="2.7.13.3"/>
    </reaction>
</comment>
<dbReference type="InterPro" id="IPR011712">
    <property type="entry name" value="Sig_transdc_His_kin_sub3_dim/P"/>
</dbReference>
<dbReference type="AlphaFoldDB" id="A0A1H9NUA6"/>
<keyword evidence="9" id="KW-0175">Coiled coil</keyword>
<dbReference type="Gene3D" id="1.20.5.1930">
    <property type="match status" value="1"/>
</dbReference>
<keyword evidence="10" id="KW-0472">Membrane</keyword>
<proteinExistence type="predicted"/>